<feature type="compositionally biased region" description="Polar residues" evidence="1">
    <location>
        <begin position="78"/>
        <end position="108"/>
    </location>
</feature>
<feature type="domain" description="Clr5" evidence="2">
    <location>
        <begin position="7"/>
        <end position="58"/>
    </location>
</feature>
<keyword evidence="4" id="KW-1185">Reference proteome</keyword>
<name>A0ABR4G1W9_9EURO</name>
<reference evidence="3 4" key="1">
    <citation type="submission" date="2024-07" db="EMBL/GenBank/DDBJ databases">
        <title>Section-level genome sequencing and comparative genomics of Aspergillus sections Usti and Cavernicolus.</title>
        <authorList>
            <consortium name="Lawrence Berkeley National Laboratory"/>
            <person name="Nybo J.L."/>
            <person name="Vesth T.C."/>
            <person name="Theobald S."/>
            <person name="Frisvad J.C."/>
            <person name="Larsen T.O."/>
            <person name="Kjaerboelling I."/>
            <person name="Rothschild-Mancinelli K."/>
            <person name="Lyhne E.K."/>
            <person name="Kogle M.E."/>
            <person name="Barry K."/>
            <person name="Clum A."/>
            <person name="Na H."/>
            <person name="Ledsgaard L."/>
            <person name="Lin J."/>
            <person name="Lipzen A."/>
            <person name="Kuo A."/>
            <person name="Riley R."/>
            <person name="Mondo S."/>
            <person name="Labutti K."/>
            <person name="Haridas S."/>
            <person name="Pangalinan J."/>
            <person name="Salamov A.A."/>
            <person name="Simmons B.A."/>
            <person name="Magnuson J.K."/>
            <person name="Chen J."/>
            <person name="Drula E."/>
            <person name="Henrissat B."/>
            <person name="Wiebenga A."/>
            <person name="Lubbers R.J."/>
            <person name="Gomes A.C."/>
            <person name="Makela M.R."/>
            <person name="Stajich J."/>
            <person name="Grigoriev I.V."/>
            <person name="Mortensen U.H."/>
            <person name="De Vries R.P."/>
            <person name="Baker S.E."/>
            <person name="Andersen M.R."/>
        </authorList>
    </citation>
    <scope>NUCLEOTIDE SEQUENCE [LARGE SCALE GENOMIC DNA]</scope>
    <source>
        <strain evidence="3 4">CBS 209.92</strain>
    </source>
</reference>
<evidence type="ECO:0000259" key="2">
    <source>
        <dbReference type="Pfam" id="PF14420"/>
    </source>
</evidence>
<dbReference type="Pfam" id="PF14420">
    <property type="entry name" value="Clr5"/>
    <property type="match status" value="1"/>
</dbReference>
<proteinExistence type="predicted"/>
<evidence type="ECO:0000256" key="1">
    <source>
        <dbReference type="SAM" id="MobiDB-lite"/>
    </source>
</evidence>
<feature type="region of interest" description="Disordered" evidence="1">
    <location>
        <begin position="224"/>
        <end position="256"/>
    </location>
</feature>
<organism evidence="3 4">
    <name type="scientific">Aspergillus keveii</name>
    <dbReference type="NCBI Taxonomy" id="714993"/>
    <lineage>
        <taxon>Eukaryota</taxon>
        <taxon>Fungi</taxon>
        <taxon>Dikarya</taxon>
        <taxon>Ascomycota</taxon>
        <taxon>Pezizomycotina</taxon>
        <taxon>Eurotiomycetes</taxon>
        <taxon>Eurotiomycetidae</taxon>
        <taxon>Eurotiales</taxon>
        <taxon>Aspergillaceae</taxon>
        <taxon>Aspergillus</taxon>
        <taxon>Aspergillus subgen. Nidulantes</taxon>
    </lineage>
</organism>
<evidence type="ECO:0000313" key="4">
    <source>
        <dbReference type="Proteomes" id="UP001610563"/>
    </source>
</evidence>
<accession>A0ABR4G1W9</accession>
<sequence length="310" mass="35090">MKSAISPDIWENKRMLITKLYKDEEWPLKQVIKLVQTNDFHPSESQLRSRLKKWHITKPSRKKYDGSRRLSGAKKNAMASQKRQSESHSSLPPSATYNTLQSHPLQLQHSEESDEARSEISRPSVSIPEMSTSPTGQYILPSSPIHDEALYGPNPVMAPSTPITPAFYGMDESKRASDAGHPIYFCPPDMPSEYPVPNTLQAHYAQHGHFGSFSEPSPLMGEPLRYQGVPYVPPQTKQQQQHQQHPDGPFLMADLPPPLLDGSQIATWAYDYHQPPSPTSVYPHVHPHSHSHPHSHPHAFFHETPIYQIM</sequence>
<feature type="region of interest" description="Disordered" evidence="1">
    <location>
        <begin position="59"/>
        <end position="157"/>
    </location>
</feature>
<evidence type="ECO:0000313" key="3">
    <source>
        <dbReference type="EMBL" id="KAL2793031.1"/>
    </source>
</evidence>
<comment type="caution">
    <text evidence="3">The sequence shown here is derived from an EMBL/GenBank/DDBJ whole genome shotgun (WGS) entry which is preliminary data.</text>
</comment>
<dbReference type="EMBL" id="JBFTWV010000063">
    <property type="protein sequence ID" value="KAL2793031.1"/>
    <property type="molecule type" value="Genomic_DNA"/>
</dbReference>
<gene>
    <name evidence="3" type="ORF">BJX66DRAFT_306745</name>
</gene>
<dbReference type="InterPro" id="IPR025676">
    <property type="entry name" value="Clr5_dom"/>
</dbReference>
<feature type="compositionally biased region" description="Polar residues" evidence="1">
    <location>
        <begin position="121"/>
        <end position="136"/>
    </location>
</feature>
<dbReference type="Proteomes" id="UP001610563">
    <property type="component" value="Unassembled WGS sequence"/>
</dbReference>
<protein>
    <recommendedName>
        <fullName evidence="2">Clr5 domain-containing protein</fullName>
    </recommendedName>
</protein>
<feature type="compositionally biased region" description="Basic and acidic residues" evidence="1">
    <location>
        <begin position="109"/>
        <end position="120"/>
    </location>
</feature>